<dbReference type="EMBL" id="CADCWO010000084">
    <property type="protein sequence ID" value="CAA9569847.1"/>
    <property type="molecule type" value="Genomic_DNA"/>
</dbReference>
<accession>A0A6J4V902</accession>
<name>A0A6J4V902_9CYAN</name>
<proteinExistence type="predicted"/>
<evidence type="ECO:0000313" key="1">
    <source>
        <dbReference type="EMBL" id="CAA9569847.1"/>
    </source>
</evidence>
<reference evidence="1" key="1">
    <citation type="submission" date="2020-02" db="EMBL/GenBank/DDBJ databases">
        <authorList>
            <person name="Meier V. D."/>
        </authorList>
    </citation>
    <scope>NUCLEOTIDE SEQUENCE</scope>
    <source>
        <strain evidence="1">AVDCRST_MAG81</strain>
    </source>
</reference>
<gene>
    <name evidence="1" type="ORF">AVDCRST_MAG81-1495</name>
</gene>
<protein>
    <submittedName>
        <fullName evidence="1">Uncharacterized protein</fullName>
    </submittedName>
</protein>
<organism evidence="1">
    <name type="scientific">uncultured Synechococcales cyanobacterium</name>
    <dbReference type="NCBI Taxonomy" id="1936017"/>
    <lineage>
        <taxon>Bacteria</taxon>
        <taxon>Bacillati</taxon>
        <taxon>Cyanobacteriota</taxon>
        <taxon>Cyanophyceae</taxon>
        <taxon>Synechococcales</taxon>
        <taxon>environmental samples</taxon>
    </lineage>
</organism>
<sequence length="49" mass="5349">MLKISEFQFACAIFLARQFSNQAANEHLLSQNSSGSEGLKLIDFALCGV</sequence>
<dbReference type="AlphaFoldDB" id="A0A6J4V902"/>